<dbReference type="SUPFAM" id="SSF53474">
    <property type="entry name" value="alpha/beta-Hydrolases"/>
    <property type="match status" value="1"/>
</dbReference>
<dbReference type="Gene3D" id="3.40.50.1820">
    <property type="entry name" value="alpha/beta hydrolase"/>
    <property type="match status" value="1"/>
</dbReference>
<protein>
    <submittedName>
        <fullName evidence="1">Pimeloyl-ACP methyl ester carboxylesterase</fullName>
    </submittedName>
</protein>
<dbReference type="EMBL" id="JACHWJ010000011">
    <property type="protein sequence ID" value="MBB2959508.1"/>
    <property type="molecule type" value="Genomic_DNA"/>
</dbReference>
<evidence type="ECO:0000313" key="2">
    <source>
        <dbReference type="Proteomes" id="UP000545286"/>
    </source>
</evidence>
<sequence length="353" mass="35489">MAPVVAESPALIDAAAAAASALAQSDVGLVRTTDERLLRLASISDYSLVVTGRDGAGVFGVRRSGEPFDAEMMSRLRVALGGSVSSPAASPAVLRSLGRASGRLASGVDPVAGLLQWTSASGQASRLRVPSGYSDVEPAPLVVWCHGVGNSAATPGAYTDPLSTAGALLGSSHMHGDSYGNAASLNDLYDVVAHAVANAAISGVVLVGNSMGGVAALNALTRNVLPSIIGVYLTDPVVSLRQRYDNGRAAEINAAFDLANASEYAAKTAGFDPALAGASAFAGVPIRVLASSGDTSVPLISHGAVLQEKLGGQVELTDLGTAGHNTPDRFDGADLVSFIRRCVGGSIGMPGGI</sequence>
<dbReference type="Proteomes" id="UP000545286">
    <property type="component" value="Unassembled WGS sequence"/>
</dbReference>
<dbReference type="AlphaFoldDB" id="A0A7W4YH76"/>
<name>A0A7W4YH76_9MICO</name>
<dbReference type="RefSeq" id="WP_183626844.1">
    <property type="nucleotide sequence ID" value="NZ_JACHWJ010000011.1"/>
</dbReference>
<reference evidence="1 2" key="1">
    <citation type="submission" date="2020-08" db="EMBL/GenBank/DDBJ databases">
        <title>Sequencing the genomes of 1000 actinobacteria strains.</title>
        <authorList>
            <person name="Klenk H.-P."/>
        </authorList>
    </citation>
    <scope>NUCLEOTIDE SEQUENCE [LARGE SCALE GENOMIC DNA]</scope>
    <source>
        <strain evidence="1 2">DSM 20419</strain>
    </source>
</reference>
<keyword evidence="2" id="KW-1185">Reference proteome</keyword>
<evidence type="ECO:0000313" key="1">
    <source>
        <dbReference type="EMBL" id="MBB2959508.1"/>
    </source>
</evidence>
<organism evidence="1 2">
    <name type="scientific">Pseudoclavibacter helvolus</name>
    <dbReference type="NCBI Taxonomy" id="255205"/>
    <lineage>
        <taxon>Bacteria</taxon>
        <taxon>Bacillati</taxon>
        <taxon>Actinomycetota</taxon>
        <taxon>Actinomycetes</taxon>
        <taxon>Micrococcales</taxon>
        <taxon>Microbacteriaceae</taxon>
        <taxon>Pseudoclavibacter</taxon>
    </lineage>
</organism>
<comment type="caution">
    <text evidence="1">The sequence shown here is derived from an EMBL/GenBank/DDBJ whole genome shotgun (WGS) entry which is preliminary data.</text>
</comment>
<gene>
    <name evidence="1" type="ORF">FHX72_003677</name>
</gene>
<dbReference type="InterPro" id="IPR029058">
    <property type="entry name" value="AB_hydrolase_fold"/>
</dbReference>
<proteinExistence type="predicted"/>
<accession>A0A7W4YH76</accession>